<dbReference type="PROSITE" id="PS01124">
    <property type="entry name" value="HTH_ARAC_FAMILY_2"/>
    <property type="match status" value="1"/>
</dbReference>
<dbReference type="Gene3D" id="3.20.80.10">
    <property type="entry name" value="Regulatory factor, effector binding domain"/>
    <property type="match status" value="1"/>
</dbReference>
<dbReference type="InterPro" id="IPR018062">
    <property type="entry name" value="HTH_AraC-typ_CS"/>
</dbReference>
<reference evidence="5 6" key="1">
    <citation type="submission" date="2016-10" db="EMBL/GenBank/DDBJ databases">
        <title>Paenibacillus species isolates.</title>
        <authorList>
            <person name="Beno S.M."/>
        </authorList>
    </citation>
    <scope>NUCLEOTIDE SEQUENCE [LARGE SCALE GENOMIC DNA]</scope>
    <source>
        <strain evidence="5 6">FSL H7-0744</strain>
    </source>
</reference>
<dbReference type="PROSITE" id="PS00041">
    <property type="entry name" value="HTH_ARAC_FAMILY_1"/>
    <property type="match status" value="1"/>
</dbReference>
<dbReference type="SUPFAM" id="SSF55136">
    <property type="entry name" value="Probable bacterial effector-binding domain"/>
    <property type="match status" value="1"/>
</dbReference>
<name>A0ABX3HCP7_PAEBO</name>
<comment type="caution">
    <text evidence="5">The sequence shown here is derived from an EMBL/GenBank/DDBJ whole genome shotgun (WGS) entry which is preliminary data.</text>
</comment>
<keyword evidence="3" id="KW-0804">Transcription</keyword>
<evidence type="ECO:0000313" key="5">
    <source>
        <dbReference type="EMBL" id="OMD47054.1"/>
    </source>
</evidence>
<evidence type="ECO:0000256" key="2">
    <source>
        <dbReference type="ARBA" id="ARBA00023125"/>
    </source>
</evidence>
<sequence>MKQNVLKRVFDYIEDHLNEEISLDNLARTGYVSLMQLYREFYCVSGHSIKDYIRKRRISNACAQIKNSGLSITEIALGNGFDSLPSFSKVFKKIVGLTPMEYKRSSVFYTFLPGQFPLHLAETAIKIQSGQPLHGLTAVYLAAGDTDIEQQAINALKQAVFTAKRTGMSFRLFGLTPVQVGRSRQSYNIFIDTRNHDYWISALGESGYHSIEPATLCGGEFAVLSVPFTGSINQAWDYLYSHWLAKSVFTLAGDHCREEFIIQKTGTIKELRLSLPIIRKQSSYIIEVTPFAQQHYIVAHAVGSHAEDEASAKLLSQINQRGFLPSAFYVEITSNGYLCGVEQTETGELSAEDGLSLVTLEAGLYAVLTADSYGDFTGLADIMTRWLEENCCYRRAGSPFALYTVNETYEEVSMKVCIAIAGHSVINGQSIASDPIYNEDEEQMN</sequence>
<organism evidence="5 6">
    <name type="scientific">Paenibacillus borealis</name>
    <dbReference type="NCBI Taxonomy" id="160799"/>
    <lineage>
        <taxon>Bacteria</taxon>
        <taxon>Bacillati</taxon>
        <taxon>Bacillota</taxon>
        <taxon>Bacilli</taxon>
        <taxon>Bacillales</taxon>
        <taxon>Paenibacillaceae</taxon>
        <taxon>Paenibacillus</taxon>
    </lineage>
</organism>
<keyword evidence="1" id="KW-0805">Transcription regulation</keyword>
<dbReference type="InterPro" id="IPR009057">
    <property type="entry name" value="Homeodomain-like_sf"/>
</dbReference>
<protein>
    <recommendedName>
        <fullName evidence="4">HTH araC/xylS-type domain-containing protein</fullName>
    </recommendedName>
</protein>
<keyword evidence="2" id="KW-0238">DNA-binding</keyword>
<keyword evidence="6" id="KW-1185">Reference proteome</keyword>
<dbReference type="PRINTS" id="PR00032">
    <property type="entry name" value="HTHARAC"/>
</dbReference>
<dbReference type="Gene3D" id="1.10.10.60">
    <property type="entry name" value="Homeodomain-like"/>
    <property type="match status" value="2"/>
</dbReference>
<dbReference type="PANTHER" id="PTHR47504:SF5">
    <property type="entry name" value="RIGHT ORIGIN-BINDING PROTEIN"/>
    <property type="match status" value="1"/>
</dbReference>
<evidence type="ECO:0000256" key="1">
    <source>
        <dbReference type="ARBA" id="ARBA00023015"/>
    </source>
</evidence>
<evidence type="ECO:0000259" key="4">
    <source>
        <dbReference type="PROSITE" id="PS01124"/>
    </source>
</evidence>
<dbReference type="InterPro" id="IPR018060">
    <property type="entry name" value="HTH_AraC"/>
</dbReference>
<dbReference type="RefSeq" id="WP_076111204.1">
    <property type="nucleotide sequence ID" value="NZ_MPTB01000017.1"/>
</dbReference>
<dbReference type="EMBL" id="MPTB01000017">
    <property type="protein sequence ID" value="OMD47054.1"/>
    <property type="molecule type" value="Genomic_DNA"/>
</dbReference>
<feature type="domain" description="HTH araC/xylS-type" evidence="4">
    <location>
        <begin position="7"/>
        <end position="105"/>
    </location>
</feature>
<dbReference type="InterPro" id="IPR020449">
    <property type="entry name" value="Tscrpt_reg_AraC-type_HTH"/>
</dbReference>
<dbReference type="PANTHER" id="PTHR47504">
    <property type="entry name" value="RIGHT ORIGIN-BINDING PROTEIN"/>
    <property type="match status" value="1"/>
</dbReference>
<evidence type="ECO:0000313" key="6">
    <source>
        <dbReference type="Proteomes" id="UP000187412"/>
    </source>
</evidence>
<dbReference type="SUPFAM" id="SSF46689">
    <property type="entry name" value="Homeodomain-like"/>
    <property type="match status" value="2"/>
</dbReference>
<evidence type="ECO:0000256" key="3">
    <source>
        <dbReference type="ARBA" id="ARBA00023163"/>
    </source>
</evidence>
<dbReference type="InterPro" id="IPR050959">
    <property type="entry name" value="MarA-like"/>
</dbReference>
<accession>A0ABX3HCP7</accession>
<proteinExistence type="predicted"/>
<dbReference type="Proteomes" id="UP000187412">
    <property type="component" value="Unassembled WGS sequence"/>
</dbReference>
<dbReference type="SMART" id="SM00342">
    <property type="entry name" value="HTH_ARAC"/>
    <property type="match status" value="1"/>
</dbReference>
<dbReference type="InterPro" id="IPR011256">
    <property type="entry name" value="Reg_factor_effector_dom_sf"/>
</dbReference>
<dbReference type="Pfam" id="PF12833">
    <property type="entry name" value="HTH_18"/>
    <property type="match status" value="1"/>
</dbReference>
<gene>
    <name evidence="5" type="ORF">BSK56_14585</name>
</gene>